<accession>H0QYP8</accession>
<evidence type="ECO:0000256" key="1">
    <source>
        <dbReference type="SAM" id="MobiDB-lite"/>
    </source>
</evidence>
<reference evidence="4 5" key="1">
    <citation type="submission" date="2011-12" db="EMBL/GenBank/DDBJ databases">
        <title>Whole genome shotgun sequence of Gordonia effusa NBRC 100432.</title>
        <authorList>
            <person name="Yoshida I."/>
            <person name="Takarada H."/>
            <person name="Hosoyama A."/>
            <person name="Tsuchikane K."/>
            <person name="Katsumata H."/>
            <person name="Yamazaki S."/>
            <person name="Fujita N."/>
        </authorList>
    </citation>
    <scope>NUCLEOTIDE SEQUENCE [LARGE SCALE GENOMIC DNA]</scope>
    <source>
        <strain evidence="4 5">NBRC 100432</strain>
    </source>
</reference>
<dbReference type="Gene3D" id="3.10.350.10">
    <property type="entry name" value="LysM domain"/>
    <property type="match status" value="1"/>
</dbReference>
<feature type="transmembrane region" description="Helical" evidence="2">
    <location>
        <begin position="70"/>
        <end position="90"/>
    </location>
</feature>
<dbReference type="Proteomes" id="UP000035034">
    <property type="component" value="Unassembled WGS sequence"/>
</dbReference>
<dbReference type="RefSeq" id="WP_007317286.1">
    <property type="nucleotide sequence ID" value="NZ_BAEH01000042.1"/>
</dbReference>
<keyword evidence="2" id="KW-0812">Transmembrane</keyword>
<name>H0QYP8_9ACTN</name>
<evidence type="ECO:0000313" key="5">
    <source>
        <dbReference type="Proteomes" id="UP000035034"/>
    </source>
</evidence>
<dbReference type="eggNOG" id="COG1388">
    <property type="taxonomic scope" value="Bacteria"/>
</dbReference>
<dbReference type="SUPFAM" id="SSF54106">
    <property type="entry name" value="LysM domain"/>
    <property type="match status" value="1"/>
</dbReference>
<gene>
    <name evidence="4" type="ORF">GOEFS_042_00400</name>
</gene>
<dbReference type="SMART" id="SM00257">
    <property type="entry name" value="LysM"/>
    <property type="match status" value="1"/>
</dbReference>
<keyword evidence="2" id="KW-1133">Transmembrane helix</keyword>
<dbReference type="EMBL" id="BAEH01000042">
    <property type="protein sequence ID" value="GAB17949.1"/>
    <property type="molecule type" value="Genomic_DNA"/>
</dbReference>
<dbReference type="Pfam" id="PF01476">
    <property type="entry name" value="LysM"/>
    <property type="match status" value="1"/>
</dbReference>
<dbReference type="InterPro" id="IPR018392">
    <property type="entry name" value="LysM"/>
</dbReference>
<proteinExistence type="predicted"/>
<organism evidence="4 5">
    <name type="scientific">Gordonia effusa NBRC 100432</name>
    <dbReference type="NCBI Taxonomy" id="1077974"/>
    <lineage>
        <taxon>Bacteria</taxon>
        <taxon>Bacillati</taxon>
        <taxon>Actinomycetota</taxon>
        <taxon>Actinomycetes</taxon>
        <taxon>Mycobacteriales</taxon>
        <taxon>Gordoniaceae</taxon>
        <taxon>Gordonia</taxon>
    </lineage>
</organism>
<keyword evidence="2" id="KW-0472">Membrane</keyword>
<dbReference type="AlphaFoldDB" id="H0QYP8"/>
<evidence type="ECO:0000313" key="4">
    <source>
        <dbReference type="EMBL" id="GAB17949.1"/>
    </source>
</evidence>
<keyword evidence="5" id="KW-1185">Reference proteome</keyword>
<comment type="caution">
    <text evidence="4">The sequence shown here is derived from an EMBL/GenBank/DDBJ whole genome shotgun (WGS) entry which is preliminary data.</text>
</comment>
<protein>
    <recommendedName>
        <fullName evidence="3">LysM domain-containing protein</fullName>
    </recommendedName>
</protein>
<dbReference type="STRING" id="1077974.GOEFS_042_00400"/>
<sequence length="158" mass="16659">MTAALAPRIAPRTGALAPTRPSPRRSPGSATRPIDRRPDVSWPAGTRCSGTEGMRARENRNVAVYRRRRGVASVLVGAALAGLVWFFAVVGGNYEASVAPTPTATSVVHVRSGESLSAIAARVAPEMSNQTVVNKIVELNNLDSSNVRVGQALVTPVY</sequence>
<evidence type="ECO:0000256" key="2">
    <source>
        <dbReference type="SAM" id="Phobius"/>
    </source>
</evidence>
<dbReference type="PROSITE" id="PS51782">
    <property type="entry name" value="LYSM"/>
    <property type="match status" value="1"/>
</dbReference>
<feature type="region of interest" description="Disordered" evidence="1">
    <location>
        <begin position="1"/>
        <end position="54"/>
    </location>
</feature>
<feature type="domain" description="LysM" evidence="3">
    <location>
        <begin position="106"/>
        <end position="155"/>
    </location>
</feature>
<evidence type="ECO:0000259" key="3">
    <source>
        <dbReference type="PROSITE" id="PS51782"/>
    </source>
</evidence>
<dbReference type="InterPro" id="IPR036779">
    <property type="entry name" value="LysM_dom_sf"/>
</dbReference>